<keyword evidence="2" id="KW-0472">Membrane</keyword>
<organism evidence="3 4">
    <name type="scientific">Nelumbo nucifera</name>
    <name type="common">Sacred lotus</name>
    <dbReference type="NCBI Taxonomy" id="4432"/>
    <lineage>
        <taxon>Eukaryota</taxon>
        <taxon>Viridiplantae</taxon>
        <taxon>Streptophyta</taxon>
        <taxon>Embryophyta</taxon>
        <taxon>Tracheophyta</taxon>
        <taxon>Spermatophyta</taxon>
        <taxon>Magnoliopsida</taxon>
        <taxon>Proteales</taxon>
        <taxon>Nelumbonaceae</taxon>
        <taxon>Nelumbo</taxon>
    </lineage>
</organism>
<dbReference type="RefSeq" id="XP_019055584.1">
    <property type="nucleotide sequence ID" value="XM_019200039.1"/>
</dbReference>
<dbReference type="PANTHER" id="PTHR45651:SF11">
    <property type="entry name" value="CYCLIC NUCLEOTIDE-GATED ION CHANNEL 20, CHLOROPLASTIC-RELATED"/>
    <property type="match status" value="1"/>
</dbReference>
<name>A0A1U8Q9W9_NELNU</name>
<dbReference type="Proteomes" id="UP000189703">
    <property type="component" value="Unplaced"/>
</dbReference>
<dbReference type="AlphaFoldDB" id="A0A1U8Q9W9"/>
<keyword evidence="2" id="KW-0812">Transmembrane</keyword>
<dbReference type="OrthoDB" id="421226at2759"/>
<protein>
    <submittedName>
        <fullName evidence="4">Probable cyclic nucleotide-gated ion channel 20, chloroplastic</fullName>
    </submittedName>
</protein>
<sequence>MTSDEKDEVPMLSNTHSQSLDECQDVEFPRFSSRNRSVSMSIAMKPMELDESESKFVGYTGPLRTERSTPFVQMSGPLYITRKPENLNKPMHGLIDRKKSVLMEEHYPSQNGMDQKEWIVESYADKNEHLLRSGPLGVCNDPYCTTCPTYYNSSEFRQKNSRASGLFDSKFHNAFYGDAKSRARRLCTLLQSYIPGVMNPHTKVVQQWNQFFVISCLVAIFVDPLFFFLLSAKEEYKCIVLNWPMTKTLVVLRSLTDFVYFLHMLLQFRLAYVAPESTVVGCGKLVDNPKTIALHYLKGYFLIDVIVVLPLPQH</sequence>
<reference evidence="4" key="1">
    <citation type="submission" date="2025-08" db="UniProtKB">
        <authorList>
            <consortium name="RefSeq"/>
        </authorList>
    </citation>
    <scope>IDENTIFICATION</scope>
</reference>
<keyword evidence="1" id="KW-0407">Ion channel</keyword>
<dbReference type="OMA" id="WANIFIN"/>
<keyword evidence="2" id="KW-1133">Transmembrane helix</keyword>
<gene>
    <name evidence="4" type="primary">LOC104611084</name>
</gene>
<dbReference type="KEGG" id="nnu:104611084"/>
<dbReference type="PANTHER" id="PTHR45651">
    <property type="entry name" value="CYCLIC NUCLEOTIDE-GATED ION CHANNEL 15-RELATED-RELATED"/>
    <property type="match status" value="1"/>
</dbReference>
<keyword evidence="1" id="KW-0406">Ion transport</keyword>
<proteinExistence type="predicted"/>
<feature type="transmembrane region" description="Helical" evidence="2">
    <location>
        <begin position="208"/>
        <end position="230"/>
    </location>
</feature>
<keyword evidence="3" id="KW-1185">Reference proteome</keyword>
<feature type="transmembrane region" description="Helical" evidence="2">
    <location>
        <begin position="250"/>
        <end position="272"/>
    </location>
</feature>
<feature type="transmembrane region" description="Helical" evidence="2">
    <location>
        <begin position="292"/>
        <end position="311"/>
    </location>
</feature>
<evidence type="ECO:0000313" key="4">
    <source>
        <dbReference type="RefSeq" id="XP_019055584.1"/>
    </source>
</evidence>
<dbReference type="InParanoid" id="A0A1U8Q9W9"/>
<keyword evidence="1" id="KW-0813">Transport</keyword>
<dbReference type="GO" id="GO:0016020">
    <property type="term" value="C:membrane"/>
    <property type="evidence" value="ECO:0007669"/>
    <property type="project" value="UniProtKB-SubCell"/>
</dbReference>
<evidence type="ECO:0000256" key="2">
    <source>
        <dbReference type="SAM" id="Phobius"/>
    </source>
</evidence>
<accession>A0A1U8Q9W9</accession>
<dbReference type="GeneID" id="104611084"/>
<dbReference type="GO" id="GO:0034220">
    <property type="term" value="P:monoatomic ion transmembrane transport"/>
    <property type="evidence" value="ECO:0007669"/>
    <property type="project" value="UniProtKB-KW"/>
</dbReference>
<dbReference type="SUPFAM" id="SSF81324">
    <property type="entry name" value="Voltage-gated potassium channels"/>
    <property type="match status" value="1"/>
</dbReference>
<evidence type="ECO:0000256" key="1">
    <source>
        <dbReference type="ARBA" id="ARBA00023303"/>
    </source>
</evidence>
<evidence type="ECO:0000313" key="3">
    <source>
        <dbReference type="Proteomes" id="UP000189703"/>
    </source>
</evidence>